<proteinExistence type="predicted"/>
<evidence type="ECO:0000313" key="1">
    <source>
        <dbReference type="EMBL" id="NKY48917.1"/>
    </source>
</evidence>
<reference evidence="1 2" key="1">
    <citation type="submission" date="2020-04" db="EMBL/GenBank/DDBJ databases">
        <title>MicrobeNet Type strains.</title>
        <authorList>
            <person name="Nicholson A.C."/>
        </authorList>
    </citation>
    <scope>NUCLEOTIDE SEQUENCE [LARGE SCALE GENOMIC DNA]</scope>
    <source>
        <strain evidence="1 2">JCM 12354</strain>
    </source>
</reference>
<organism evidence="1 2">
    <name type="scientific">Nocardia vermiculata</name>
    <dbReference type="NCBI Taxonomy" id="257274"/>
    <lineage>
        <taxon>Bacteria</taxon>
        <taxon>Bacillati</taxon>
        <taxon>Actinomycetota</taxon>
        <taxon>Actinomycetes</taxon>
        <taxon>Mycobacteriales</taxon>
        <taxon>Nocardiaceae</taxon>
        <taxon>Nocardia</taxon>
    </lineage>
</organism>
<dbReference type="InterPro" id="IPR022536">
    <property type="entry name" value="EspC"/>
</dbReference>
<evidence type="ECO:0000313" key="2">
    <source>
        <dbReference type="Proteomes" id="UP000565711"/>
    </source>
</evidence>
<dbReference type="Pfam" id="PF10824">
    <property type="entry name" value="T7SS_ESX_EspC"/>
    <property type="match status" value="1"/>
</dbReference>
<dbReference type="Proteomes" id="UP000565711">
    <property type="component" value="Unassembled WGS sequence"/>
</dbReference>
<dbReference type="RefSeq" id="WP_067869763.1">
    <property type="nucleotide sequence ID" value="NZ_JAAXOP010000001.1"/>
</dbReference>
<comment type="caution">
    <text evidence="1">The sequence shown here is derived from an EMBL/GenBank/DDBJ whole genome shotgun (WGS) entry which is preliminary data.</text>
</comment>
<name>A0A846XQM7_9NOCA</name>
<gene>
    <name evidence="1" type="ORF">HGA08_01670</name>
</gene>
<dbReference type="EMBL" id="JAAXOP010000001">
    <property type="protein sequence ID" value="NKY48917.1"/>
    <property type="molecule type" value="Genomic_DNA"/>
</dbReference>
<dbReference type="AlphaFoldDB" id="A0A846XQM7"/>
<accession>A0A846XQM7</accession>
<keyword evidence="2" id="KW-1185">Reference proteome</keyword>
<dbReference type="GO" id="GO:0009306">
    <property type="term" value="P:protein secretion"/>
    <property type="evidence" value="ECO:0007669"/>
    <property type="project" value="InterPro"/>
</dbReference>
<protein>
    <recommendedName>
        <fullName evidence="3">ESX-1 secretion-associated protein</fullName>
    </recommendedName>
</protein>
<sequence>MPAEFTVVPDDLDKFGGAMGDLAGQAGAAVQHVTKWLELQNAETGIFVQVKEIVEQIQEDLTANYKHLQTLSDRSADELGKAAQLYRTTDYEQARQLDQTYPEPAR</sequence>
<evidence type="ECO:0008006" key="3">
    <source>
        <dbReference type="Google" id="ProtNLM"/>
    </source>
</evidence>